<sequence length="57" mass="6489">MESQQHRSATFATKRSIVGSLRIRKISAVFCLMRPSWIGVIFVVPIARIHFDPNFGD</sequence>
<name>A0A9P6JUV8_9AGAR</name>
<dbReference type="EMBL" id="MU157827">
    <property type="protein sequence ID" value="KAF9533866.1"/>
    <property type="molecule type" value="Genomic_DNA"/>
</dbReference>
<keyword evidence="1" id="KW-0472">Membrane</keyword>
<evidence type="ECO:0000313" key="3">
    <source>
        <dbReference type="Proteomes" id="UP000807306"/>
    </source>
</evidence>
<evidence type="ECO:0000256" key="1">
    <source>
        <dbReference type="SAM" id="Phobius"/>
    </source>
</evidence>
<organism evidence="2 3">
    <name type="scientific">Crepidotus variabilis</name>
    <dbReference type="NCBI Taxonomy" id="179855"/>
    <lineage>
        <taxon>Eukaryota</taxon>
        <taxon>Fungi</taxon>
        <taxon>Dikarya</taxon>
        <taxon>Basidiomycota</taxon>
        <taxon>Agaricomycotina</taxon>
        <taxon>Agaricomycetes</taxon>
        <taxon>Agaricomycetidae</taxon>
        <taxon>Agaricales</taxon>
        <taxon>Agaricineae</taxon>
        <taxon>Crepidotaceae</taxon>
        <taxon>Crepidotus</taxon>
    </lineage>
</organism>
<reference evidence="2" key="1">
    <citation type="submission" date="2020-11" db="EMBL/GenBank/DDBJ databases">
        <authorList>
            <consortium name="DOE Joint Genome Institute"/>
            <person name="Ahrendt S."/>
            <person name="Riley R."/>
            <person name="Andreopoulos W."/>
            <person name="Labutti K."/>
            <person name="Pangilinan J."/>
            <person name="Ruiz-Duenas F.J."/>
            <person name="Barrasa J.M."/>
            <person name="Sanchez-Garcia M."/>
            <person name="Camarero S."/>
            <person name="Miyauchi S."/>
            <person name="Serrano A."/>
            <person name="Linde D."/>
            <person name="Babiker R."/>
            <person name="Drula E."/>
            <person name="Ayuso-Fernandez I."/>
            <person name="Pacheco R."/>
            <person name="Padilla G."/>
            <person name="Ferreira P."/>
            <person name="Barriuso J."/>
            <person name="Kellner H."/>
            <person name="Castanera R."/>
            <person name="Alfaro M."/>
            <person name="Ramirez L."/>
            <person name="Pisabarro A.G."/>
            <person name="Kuo A."/>
            <person name="Tritt A."/>
            <person name="Lipzen A."/>
            <person name="He G."/>
            <person name="Yan M."/>
            <person name="Ng V."/>
            <person name="Cullen D."/>
            <person name="Martin F."/>
            <person name="Rosso M.-N."/>
            <person name="Henrissat B."/>
            <person name="Hibbett D."/>
            <person name="Martinez A.T."/>
            <person name="Grigoriev I.V."/>
        </authorList>
    </citation>
    <scope>NUCLEOTIDE SEQUENCE</scope>
    <source>
        <strain evidence="2">CBS 506.95</strain>
    </source>
</reference>
<evidence type="ECO:0000313" key="2">
    <source>
        <dbReference type="EMBL" id="KAF9533866.1"/>
    </source>
</evidence>
<keyword evidence="1" id="KW-1133">Transmembrane helix</keyword>
<dbReference type="AlphaFoldDB" id="A0A9P6JUV8"/>
<comment type="caution">
    <text evidence="2">The sequence shown here is derived from an EMBL/GenBank/DDBJ whole genome shotgun (WGS) entry which is preliminary data.</text>
</comment>
<proteinExistence type="predicted"/>
<feature type="transmembrane region" description="Helical" evidence="1">
    <location>
        <begin position="31"/>
        <end position="51"/>
    </location>
</feature>
<dbReference type="Proteomes" id="UP000807306">
    <property type="component" value="Unassembled WGS sequence"/>
</dbReference>
<keyword evidence="1" id="KW-0812">Transmembrane</keyword>
<protein>
    <submittedName>
        <fullName evidence="2">Uncharacterized protein</fullName>
    </submittedName>
</protein>
<keyword evidence="3" id="KW-1185">Reference proteome</keyword>
<accession>A0A9P6JUV8</accession>
<gene>
    <name evidence="2" type="ORF">CPB83DRAFT_844653</name>
</gene>